<dbReference type="RefSeq" id="WP_152909058.1">
    <property type="nucleotide sequence ID" value="NZ_LGTE01000024.1"/>
</dbReference>
<accession>A0A0L6VZV9</accession>
<sequence precursor="true">MFRKISGMAIIALLALLLTAQPLFAATAGNGKTSGATGGSWLRVRAVTSASVPQGSKPDIVTSINEAKPNSFLANTMTKSEKKSVFTSLVDRIKSGMAYAWEFVRDWITGLFN</sequence>
<comment type="caution">
    <text evidence="2">The sequence shown here is derived from an EMBL/GenBank/DDBJ whole genome shotgun (WGS) entry which is preliminary data.</text>
</comment>
<proteinExistence type="predicted"/>
<organism evidence="2 3">
    <name type="scientific">Thermincola ferriacetica</name>
    <dbReference type="NCBI Taxonomy" id="281456"/>
    <lineage>
        <taxon>Bacteria</taxon>
        <taxon>Bacillati</taxon>
        <taxon>Bacillota</taxon>
        <taxon>Clostridia</taxon>
        <taxon>Eubacteriales</taxon>
        <taxon>Thermincolaceae</taxon>
        <taxon>Thermincola</taxon>
    </lineage>
</organism>
<dbReference type="Proteomes" id="UP000037175">
    <property type="component" value="Unassembled WGS sequence"/>
</dbReference>
<keyword evidence="1" id="KW-0732">Signal</keyword>
<name>A0A0L6VZV9_9FIRM</name>
<evidence type="ECO:0000256" key="1">
    <source>
        <dbReference type="SAM" id="SignalP"/>
    </source>
</evidence>
<protein>
    <submittedName>
        <fullName evidence="2">Uncharacterized protein</fullName>
    </submittedName>
</protein>
<dbReference type="AlphaFoldDB" id="A0A0L6VZV9"/>
<feature type="signal peptide" evidence="1">
    <location>
        <begin position="1"/>
        <end position="25"/>
    </location>
</feature>
<reference evidence="3" key="1">
    <citation type="submission" date="2015-07" db="EMBL/GenBank/DDBJ databases">
        <title>Complete Genome of Thermincola ferriacetica strain Z-0001T.</title>
        <authorList>
            <person name="Lusk B."/>
            <person name="Badalamenti J.P."/>
            <person name="Parameswaran P."/>
            <person name="Bond D.R."/>
            <person name="Torres C.I."/>
        </authorList>
    </citation>
    <scope>NUCLEOTIDE SEQUENCE [LARGE SCALE GENOMIC DNA]</scope>
    <source>
        <strain evidence="3">Z-0001</strain>
    </source>
</reference>
<keyword evidence="3" id="KW-1185">Reference proteome</keyword>
<dbReference type="EMBL" id="LGTE01000024">
    <property type="protein sequence ID" value="KNZ68683.1"/>
    <property type="molecule type" value="Genomic_DNA"/>
</dbReference>
<evidence type="ECO:0000313" key="2">
    <source>
        <dbReference type="EMBL" id="KNZ68683.1"/>
    </source>
</evidence>
<feature type="chain" id="PRO_5005568708" evidence="1">
    <location>
        <begin position="26"/>
        <end position="113"/>
    </location>
</feature>
<evidence type="ECO:0000313" key="3">
    <source>
        <dbReference type="Proteomes" id="UP000037175"/>
    </source>
</evidence>
<gene>
    <name evidence="2" type="ORF">Tfer_2777</name>
</gene>